<dbReference type="InterPro" id="IPR021778">
    <property type="entry name" value="Se/S_carrier-like"/>
</dbReference>
<dbReference type="RefSeq" id="WP_117603131.1">
    <property type="nucleotide sequence ID" value="NZ_BHGK01000001.1"/>
</dbReference>
<evidence type="ECO:0000313" key="3">
    <source>
        <dbReference type="Proteomes" id="UP000265643"/>
    </source>
</evidence>
<feature type="domain" description="Putative Se/S carrier protein-like" evidence="1">
    <location>
        <begin position="8"/>
        <end position="73"/>
    </location>
</feature>
<evidence type="ECO:0000259" key="1">
    <source>
        <dbReference type="Pfam" id="PF11823"/>
    </source>
</evidence>
<dbReference type="Pfam" id="PF11823">
    <property type="entry name" value="Se_S_carrier"/>
    <property type="match status" value="1"/>
</dbReference>
<reference evidence="3" key="1">
    <citation type="submission" date="2018-09" db="EMBL/GenBank/DDBJ databases">
        <title>Draft Genome Sequence of Mediterraneibacter sp. KCTC 15684.</title>
        <authorList>
            <person name="Kim J.S."/>
            <person name="Han K.I."/>
            <person name="Suh M.K."/>
            <person name="Lee K.C."/>
            <person name="Eom M.K."/>
            <person name="Lee J.H."/>
            <person name="Park S.H."/>
            <person name="Kang S.W."/>
            <person name="Park J.E."/>
            <person name="Oh B.S."/>
            <person name="Yu S.Y."/>
            <person name="Choi S.H."/>
            <person name="Lee D.H."/>
            <person name="Yoon H."/>
            <person name="Kim B."/>
            <person name="Yang S.J."/>
            <person name="Lee J.S."/>
        </authorList>
    </citation>
    <scope>NUCLEOTIDE SEQUENCE [LARGE SCALE GENOMIC DNA]</scope>
    <source>
        <strain evidence="3">KCTC 15684</strain>
    </source>
</reference>
<organism evidence="2 3">
    <name type="scientific">Mediterraneibacter butyricigenes</name>
    <dbReference type="NCBI Taxonomy" id="2316025"/>
    <lineage>
        <taxon>Bacteria</taxon>
        <taxon>Bacillati</taxon>
        <taxon>Bacillota</taxon>
        <taxon>Clostridia</taxon>
        <taxon>Lachnospirales</taxon>
        <taxon>Lachnospiraceae</taxon>
        <taxon>Mediterraneibacter</taxon>
    </lineage>
</organism>
<proteinExistence type="predicted"/>
<name>A0A391NYT1_9FIRM</name>
<protein>
    <recommendedName>
        <fullName evidence="1">Putative Se/S carrier protein-like domain-containing protein</fullName>
    </recommendedName>
</protein>
<keyword evidence="3" id="KW-1185">Reference proteome</keyword>
<dbReference type="Proteomes" id="UP000265643">
    <property type="component" value="Unassembled WGS sequence"/>
</dbReference>
<sequence length="79" mass="8703">MREKTLKLVITFHTTTDAMAMEKACKSQGISGRLIPIPQEISAGCGLAWCAQLDQKEELLAFMGKEGLEMEAVAECMLR</sequence>
<comment type="caution">
    <text evidence="2">The sequence shown here is derived from an EMBL/GenBank/DDBJ whole genome shotgun (WGS) entry which is preliminary data.</text>
</comment>
<dbReference type="EMBL" id="BHGK01000001">
    <property type="protein sequence ID" value="GCA66714.1"/>
    <property type="molecule type" value="Genomic_DNA"/>
</dbReference>
<evidence type="ECO:0000313" key="2">
    <source>
        <dbReference type="EMBL" id="GCA66714.1"/>
    </source>
</evidence>
<gene>
    <name evidence="2" type="ORF">KGMB01110_11500</name>
</gene>
<accession>A0A391NYT1</accession>
<dbReference type="AlphaFoldDB" id="A0A391NYT1"/>